<evidence type="ECO:0000259" key="4">
    <source>
        <dbReference type="PROSITE" id="PS51194"/>
    </source>
</evidence>
<dbReference type="Gene3D" id="3.40.50.300">
    <property type="entry name" value="P-loop containing nucleotide triphosphate hydrolases"/>
    <property type="match status" value="1"/>
</dbReference>
<dbReference type="GO" id="GO:0005634">
    <property type="term" value="C:nucleus"/>
    <property type="evidence" value="ECO:0007669"/>
    <property type="project" value="TreeGrafter"/>
</dbReference>
<accession>A0A423VEN9</accession>
<gene>
    <name evidence="5" type="ORF">VSDG_08677</name>
</gene>
<name>A0A423VEN9_CYTCH</name>
<comment type="caution">
    <text evidence="5">The sequence shown here is derived from an EMBL/GenBank/DDBJ whole genome shotgun (WGS) entry which is preliminary data.</text>
</comment>
<dbReference type="SMART" id="SM00490">
    <property type="entry name" value="HELICc"/>
    <property type="match status" value="1"/>
</dbReference>
<evidence type="ECO:0000313" key="6">
    <source>
        <dbReference type="Proteomes" id="UP000284375"/>
    </source>
</evidence>
<proteinExistence type="predicted"/>
<dbReference type="AlphaFoldDB" id="A0A423VEN9"/>
<dbReference type="GO" id="GO:0006281">
    <property type="term" value="P:DNA repair"/>
    <property type="evidence" value="ECO:0007669"/>
    <property type="project" value="TreeGrafter"/>
</dbReference>
<dbReference type="InterPro" id="IPR001650">
    <property type="entry name" value="Helicase_C-like"/>
</dbReference>
<dbReference type="SUPFAM" id="SSF52540">
    <property type="entry name" value="P-loop containing nucleoside triphosphate hydrolases"/>
    <property type="match status" value="1"/>
</dbReference>
<dbReference type="STRING" id="252740.A0A423VEN9"/>
<keyword evidence="6" id="KW-1185">Reference proteome</keyword>
<dbReference type="CDD" id="cd18793">
    <property type="entry name" value="SF2_C_SNF"/>
    <property type="match status" value="1"/>
</dbReference>
<dbReference type="PANTHER" id="PTHR45626">
    <property type="entry name" value="TRANSCRIPTION TERMINATION FACTOR 2-RELATED"/>
    <property type="match status" value="1"/>
</dbReference>
<dbReference type="GO" id="GO:0008094">
    <property type="term" value="F:ATP-dependent activity, acting on DNA"/>
    <property type="evidence" value="ECO:0007669"/>
    <property type="project" value="TreeGrafter"/>
</dbReference>
<keyword evidence="1" id="KW-0547">Nucleotide-binding</keyword>
<dbReference type="GO" id="GO:0005524">
    <property type="term" value="F:ATP binding"/>
    <property type="evidence" value="ECO:0007669"/>
    <property type="project" value="UniProtKB-KW"/>
</dbReference>
<dbReference type="PROSITE" id="PS51194">
    <property type="entry name" value="HELICASE_CTER"/>
    <property type="match status" value="1"/>
</dbReference>
<reference evidence="5 6" key="1">
    <citation type="submission" date="2015-09" db="EMBL/GenBank/DDBJ databases">
        <title>Host preference determinants of Valsa canker pathogens revealed by comparative genomics.</title>
        <authorList>
            <person name="Yin Z."/>
            <person name="Huang L."/>
        </authorList>
    </citation>
    <scope>NUCLEOTIDE SEQUENCE [LARGE SCALE GENOMIC DNA]</scope>
    <source>
        <strain evidence="5 6">YSFL</strain>
    </source>
</reference>
<sequence>MRRYVEVTQAHNNSEQDDDHYFDWDTGYSSKMEALMRDLREGLDSTKSIIFSCWTRTLNLIVWHLKREGIPFQRIDGEVALKARQTILDEFTADTGKPVLVMTTGTGAFGLNLTAANRVFLVEPQWNPSVENQAIARIIRLGQNAQVLVTRYVVQDSVEKDLLSQQDRKRQIAAIGH</sequence>
<dbReference type="EMBL" id="LJZO01000058">
    <property type="protein sequence ID" value="ROV89431.1"/>
    <property type="molecule type" value="Genomic_DNA"/>
</dbReference>
<evidence type="ECO:0000256" key="2">
    <source>
        <dbReference type="ARBA" id="ARBA00022801"/>
    </source>
</evidence>
<dbReference type="OrthoDB" id="448448at2759"/>
<dbReference type="PANTHER" id="PTHR45626:SF22">
    <property type="entry name" value="DNA REPAIR PROTEIN RAD5"/>
    <property type="match status" value="1"/>
</dbReference>
<dbReference type="InterPro" id="IPR027417">
    <property type="entry name" value="P-loop_NTPase"/>
</dbReference>
<keyword evidence="2" id="KW-0378">Hydrolase</keyword>
<dbReference type="InterPro" id="IPR050628">
    <property type="entry name" value="SNF2_RAD54_helicase_TF"/>
</dbReference>
<evidence type="ECO:0000256" key="1">
    <source>
        <dbReference type="ARBA" id="ARBA00022741"/>
    </source>
</evidence>
<evidence type="ECO:0000313" key="5">
    <source>
        <dbReference type="EMBL" id="ROV89431.1"/>
    </source>
</evidence>
<evidence type="ECO:0000256" key="3">
    <source>
        <dbReference type="ARBA" id="ARBA00022840"/>
    </source>
</evidence>
<protein>
    <recommendedName>
        <fullName evidence="4">Helicase C-terminal domain-containing protein</fullName>
    </recommendedName>
</protein>
<keyword evidence="3" id="KW-0067">ATP-binding</keyword>
<dbReference type="InterPro" id="IPR049730">
    <property type="entry name" value="SNF2/RAD54-like_C"/>
</dbReference>
<dbReference type="GO" id="GO:0016787">
    <property type="term" value="F:hydrolase activity"/>
    <property type="evidence" value="ECO:0007669"/>
    <property type="project" value="UniProtKB-KW"/>
</dbReference>
<organism evidence="5 6">
    <name type="scientific">Cytospora chrysosperma</name>
    <name type="common">Cytospora canker fungus</name>
    <name type="synonym">Sphaeria chrysosperma</name>
    <dbReference type="NCBI Taxonomy" id="252740"/>
    <lineage>
        <taxon>Eukaryota</taxon>
        <taxon>Fungi</taxon>
        <taxon>Dikarya</taxon>
        <taxon>Ascomycota</taxon>
        <taxon>Pezizomycotina</taxon>
        <taxon>Sordariomycetes</taxon>
        <taxon>Sordariomycetidae</taxon>
        <taxon>Diaporthales</taxon>
        <taxon>Cytosporaceae</taxon>
        <taxon>Cytospora</taxon>
    </lineage>
</organism>
<dbReference type="Proteomes" id="UP000284375">
    <property type="component" value="Unassembled WGS sequence"/>
</dbReference>
<feature type="domain" description="Helicase C-terminal" evidence="4">
    <location>
        <begin position="38"/>
        <end position="177"/>
    </location>
</feature>
<dbReference type="Pfam" id="PF00271">
    <property type="entry name" value="Helicase_C"/>
    <property type="match status" value="1"/>
</dbReference>